<feature type="region of interest" description="Disordered" evidence="1">
    <location>
        <begin position="1"/>
        <end position="125"/>
    </location>
</feature>
<evidence type="ECO:0000256" key="1">
    <source>
        <dbReference type="SAM" id="MobiDB-lite"/>
    </source>
</evidence>
<comment type="caution">
    <text evidence="2">The sequence shown here is derived from an EMBL/GenBank/DDBJ whole genome shotgun (WGS) entry which is preliminary data.</text>
</comment>
<feature type="compositionally biased region" description="Acidic residues" evidence="1">
    <location>
        <begin position="48"/>
        <end position="57"/>
    </location>
</feature>
<gene>
    <name evidence="2" type="ORF">A2U01_0005096</name>
</gene>
<feature type="compositionally biased region" description="Basic and acidic residues" evidence="1">
    <location>
        <begin position="111"/>
        <end position="125"/>
    </location>
</feature>
<feature type="compositionally biased region" description="Basic and acidic residues" evidence="1">
    <location>
        <begin position="1"/>
        <end position="13"/>
    </location>
</feature>
<reference evidence="2 3" key="1">
    <citation type="journal article" date="2018" name="Front. Plant Sci.">
        <title>Red Clover (Trifolium pratense) and Zigzag Clover (T. medium) - A Picture of Genomic Similarities and Differences.</title>
        <authorList>
            <person name="Dluhosova J."/>
            <person name="Istvanek J."/>
            <person name="Nedelnik J."/>
            <person name="Repkova J."/>
        </authorList>
    </citation>
    <scope>NUCLEOTIDE SEQUENCE [LARGE SCALE GENOMIC DNA]</scope>
    <source>
        <strain evidence="3">cv. 10/8</strain>
        <tissue evidence="2">Leaf</tissue>
    </source>
</reference>
<proteinExistence type="predicted"/>
<organism evidence="2 3">
    <name type="scientific">Trifolium medium</name>
    <dbReference type="NCBI Taxonomy" id="97028"/>
    <lineage>
        <taxon>Eukaryota</taxon>
        <taxon>Viridiplantae</taxon>
        <taxon>Streptophyta</taxon>
        <taxon>Embryophyta</taxon>
        <taxon>Tracheophyta</taxon>
        <taxon>Spermatophyta</taxon>
        <taxon>Magnoliopsida</taxon>
        <taxon>eudicotyledons</taxon>
        <taxon>Gunneridae</taxon>
        <taxon>Pentapetalae</taxon>
        <taxon>rosids</taxon>
        <taxon>fabids</taxon>
        <taxon>Fabales</taxon>
        <taxon>Fabaceae</taxon>
        <taxon>Papilionoideae</taxon>
        <taxon>50 kb inversion clade</taxon>
        <taxon>NPAAA clade</taxon>
        <taxon>Hologalegina</taxon>
        <taxon>IRL clade</taxon>
        <taxon>Trifolieae</taxon>
        <taxon>Trifolium</taxon>
    </lineage>
</organism>
<evidence type="ECO:0000313" key="2">
    <source>
        <dbReference type="EMBL" id="MCH84265.1"/>
    </source>
</evidence>
<evidence type="ECO:0000313" key="3">
    <source>
        <dbReference type="Proteomes" id="UP000265520"/>
    </source>
</evidence>
<dbReference type="AlphaFoldDB" id="A0A392MAY1"/>
<name>A0A392MAY1_9FABA</name>
<keyword evidence="3" id="KW-1185">Reference proteome</keyword>
<accession>A0A392MAY1</accession>
<feature type="compositionally biased region" description="Polar residues" evidence="1">
    <location>
        <begin position="27"/>
        <end position="45"/>
    </location>
</feature>
<dbReference type="Proteomes" id="UP000265520">
    <property type="component" value="Unassembled WGS sequence"/>
</dbReference>
<dbReference type="EMBL" id="LXQA010006542">
    <property type="protein sequence ID" value="MCH84265.1"/>
    <property type="molecule type" value="Genomic_DNA"/>
</dbReference>
<sequence>MDKSSKKQKDTPVRRSSRLNPPKPFKASTSDAKNSTKSKCQVQRVDSSDSDEFDPDWAEFLKTYKPEDESLNSSSASDKTDSDYAEFLRTYNPEESWDSDQENSQVTVESKPTRVTEKKTKPASP</sequence>
<protein>
    <submittedName>
        <fullName evidence="2">Uncharacterized protein</fullName>
    </submittedName>
</protein>